<name>A0A286A0H8_9SPHI</name>
<evidence type="ECO:0000313" key="5">
    <source>
        <dbReference type="EMBL" id="SOD15371.1"/>
    </source>
</evidence>
<keyword evidence="1" id="KW-0805">Transcription regulation</keyword>
<dbReference type="GO" id="GO:0043565">
    <property type="term" value="F:sequence-specific DNA binding"/>
    <property type="evidence" value="ECO:0007669"/>
    <property type="project" value="InterPro"/>
</dbReference>
<dbReference type="SMART" id="SM00342">
    <property type="entry name" value="HTH_ARAC"/>
    <property type="match status" value="1"/>
</dbReference>
<dbReference type="PANTHER" id="PTHR46796:SF13">
    <property type="entry name" value="HTH-TYPE TRANSCRIPTIONAL ACTIVATOR RHAS"/>
    <property type="match status" value="1"/>
</dbReference>
<keyword evidence="2 5" id="KW-0238">DNA-binding</keyword>
<accession>A0A286A0H8</accession>
<evidence type="ECO:0000256" key="3">
    <source>
        <dbReference type="ARBA" id="ARBA00023163"/>
    </source>
</evidence>
<dbReference type="InterPro" id="IPR050204">
    <property type="entry name" value="AraC_XylS_family_regulators"/>
</dbReference>
<dbReference type="PROSITE" id="PS01124">
    <property type="entry name" value="HTH_ARAC_FAMILY_2"/>
    <property type="match status" value="1"/>
</dbReference>
<feature type="domain" description="HTH araC/xylS-type" evidence="4">
    <location>
        <begin position="157"/>
        <end position="254"/>
    </location>
</feature>
<evidence type="ECO:0000259" key="4">
    <source>
        <dbReference type="PROSITE" id="PS01124"/>
    </source>
</evidence>
<reference evidence="6" key="1">
    <citation type="submission" date="2017-09" db="EMBL/GenBank/DDBJ databases">
        <authorList>
            <person name="Varghese N."/>
            <person name="Submissions S."/>
        </authorList>
    </citation>
    <scope>NUCLEOTIDE SEQUENCE [LARGE SCALE GENOMIC DNA]</scope>
    <source>
        <strain evidence="6">CGMCC 1.12803</strain>
    </source>
</reference>
<dbReference type="Proteomes" id="UP000219281">
    <property type="component" value="Unassembled WGS sequence"/>
</dbReference>
<dbReference type="PANTHER" id="PTHR46796">
    <property type="entry name" value="HTH-TYPE TRANSCRIPTIONAL ACTIVATOR RHAS-RELATED"/>
    <property type="match status" value="1"/>
</dbReference>
<gene>
    <name evidence="5" type="ORF">SAMN06297358_2363</name>
</gene>
<dbReference type="GO" id="GO:0003700">
    <property type="term" value="F:DNA-binding transcription factor activity"/>
    <property type="evidence" value="ECO:0007669"/>
    <property type="project" value="InterPro"/>
</dbReference>
<keyword evidence="6" id="KW-1185">Reference proteome</keyword>
<dbReference type="InterPro" id="IPR018060">
    <property type="entry name" value="HTH_AraC"/>
</dbReference>
<keyword evidence="3" id="KW-0804">Transcription</keyword>
<dbReference type="AlphaFoldDB" id="A0A286A0H8"/>
<evidence type="ECO:0000313" key="6">
    <source>
        <dbReference type="Proteomes" id="UP000219281"/>
    </source>
</evidence>
<dbReference type="Pfam" id="PF12833">
    <property type="entry name" value="HTH_18"/>
    <property type="match status" value="1"/>
</dbReference>
<proteinExistence type="predicted"/>
<protein>
    <submittedName>
        <fullName evidence="5">AraC-type DNA-binding protein</fullName>
    </submittedName>
</protein>
<sequence length="266" mass="31308">MEFYRPKNEVLKKYIEGYYFIASSEEPTSLHYWTFPNNFFIVSVNANADIQVEENKIVVKESEHENLVANYVSRYTNPIEVNCEGAINEITIYFKPLGIHHFMANADELILQKSALCFNPFPDFKETMAAVLKQKDRMLQRDMLEQYWLSKLRTVELSLLEKVIIDIEADLRIDGIAKKHNFSRQYLNKLFTQGVGKSPTEYRKIHRFRNAIAKRKETDSLTELSYESLFYDQSHLIKDFKQLAKVSPNAFFKKVDTNKGYIWLFI</sequence>
<evidence type="ECO:0000256" key="1">
    <source>
        <dbReference type="ARBA" id="ARBA00023015"/>
    </source>
</evidence>
<evidence type="ECO:0000256" key="2">
    <source>
        <dbReference type="ARBA" id="ARBA00023125"/>
    </source>
</evidence>
<dbReference type="EMBL" id="OCMT01000002">
    <property type="protein sequence ID" value="SOD15371.1"/>
    <property type="molecule type" value="Genomic_DNA"/>
</dbReference>
<dbReference type="Gene3D" id="1.10.10.60">
    <property type="entry name" value="Homeodomain-like"/>
    <property type="match status" value="1"/>
</dbReference>
<organism evidence="5 6">
    <name type="scientific">Pedobacter xixiisoli</name>
    <dbReference type="NCBI Taxonomy" id="1476464"/>
    <lineage>
        <taxon>Bacteria</taxon>
        <taxon>Pseudomonadati</taxon>
        <taxon>Bacteroidota</taxon>
        <taxon>Sphingobacteriia</taxon>
        <taxon>Sphingobacteriales</taxon>
        <taxon>Sphingobacteriaceae</taxon>
        <taxon>Pedobacter</taxon>
    </lineage>
</organism>